<evidence type="ECO:0000313" key="2">
    <source>
        <dbReference type="EMBL" id="KAF3441845.1"/>
    </source>
</evidence>
<sequence length="87" mass="9798">MLLIIASLLFVAPQGCEQPDVASLGLTNLISNIFAMENEGGNASESSRGEKRQKVMVEERRMSLELWMEGQRKEAKVIVTHSEKCWF</sequence>
<evidence type="ECO:0000256" key="1">
    <source>
        <dbReference type="SAM" id="SignalP"/>
    </source>
</evidence>
<feature type="signal peptide" evidence="1">
    <location>
        <begin position="1"/>
        <end position="17"/>
    </location>
</feature>
<evidence type="ECO:0000313" key="3">
    <source>
        <dbReference type="Proteomes" id="UP000796880"/>
    </source>
</evidence>
<feature type="chain" id="PRO_5035424328" evidence="1">
    <location>
        <begin position="18"/>
        <end position="87"/>
    </location>
</feature>
<accession>A0A8K0E2C6</accession>
<dbReference type="AlphaFoldDB" id="A0A8K0E2C6"/>
<reference evidence="2" key="1">
    <citation type="submission" date="2020-03" db="EMBL/GenBank/DDBJ databases">
        <title>A high-quality chromosome-level genome assembly of a woody plant with both climbing and erect habits, Rhamnella rubrinervis.</title>
        <authorList>
            <person name="Lu Z."/>
            <person name="Yang Y."/>
            <person name="Zhu X."/>
            <person name="Sun Y."/>
        </authorList>
    </citation>
    <scope>NUCLEOTIDE SEQUENCE</scope>
    <source>
        <strain evidence="2">BYM</strain>
        <tissue evidence="2">Leaf</tissue>
    </source>
</reference>
<protein>
    <submittedName>
        <fullName evidence="2">Uncharacterized protein</fullName>
    </submittedName>
</protein>
<gene>
    <name evidence="2" type="ORF">FNV43_RR15760</name>
</gene>
<name>A0A8K0E2C6_9ROSA</name>
<dbReference type="EMBL" id="VOIH02000007">
    <property type="protein sequence ID" value="KAF3441845.1"/>
    <property type="molecule type" value="Genomic_DNA"/>
</dbReference>
<keyword evidence="3" id="KW-1185">Reference proteome</keyword>
<organism evidence="2 3">
    <name type="scientific">Rhamnella rubrinervis</name>
    <dbReference type="NCBI Taxonomy" id="2594499"/>
    <lineage>
        <taxon>Eukaryota</taxon>
        <taxon>Viridiplantae</taxon>
        <taxon>Streptophyta</taxon>
        <taxon>Embryophyta</taxon>
        <taxon>Tracheophyta</taxon>
        <taxon>Spermatophyta</taxon>
        <taxon>Magnoliopsida</taxon>
        <taxon>eudicotyledons</taxon>
        <taxon>Gunneridae</taxon>
        <taxon>Pentapetalae</taxon>
        <taxon>rosids</taxon>
        <taxon>fabids</taxon>
        <taxon>Rosales</taxon>
        <taxon>Rhamnaceae</taxon>
        <taxon>rhamnoid group</taxon>
        <taxon>Rhamneae</taxon>
        <taxon>Rhamnella</taxon>
    </lineage>
</organism>
<dbReference type="Proteomes" id="UP000796880">
    <property type="component" value="Unassembled WGS sequence"/>
</dbReference>
<comment type="caution">
    <text evidence="2">The sequence shown here is derived from an EMBL/GenBank/DDBJ whole genome shotgun (WGS) entry which is preliminary data.</text>
</comment>
<proteinExistence type="predicted"/>
<keyword evidence="1" id="KW-0732">Signal</keyword>